<reference evidence="1 2" key="1">
    <citation type="submission" date="2021-06" db="EMBL/GenBank/DDBJ databases">
        <title>Caerostris darwini draft genome.</title>
        <authorList>
            <person name="Kono N."/>
            <person name="Arakawa K."/>
        </authorList>
    </citation>
    <scope>NUCLEOTIDE SEQUENCE [LARGE SCALE GENOMIC DNA]</scope>
</reference>
<gene>
    <name evidence="1" type="ORF">CDAR_170031</name>
</gene>
<name>A0AAV4RW06_9ARAC</name>
<sequence>MKVQKLFRDGLEYTLNTIVFDDKKDEEASEAFNNMDDIHKKSNEMEKKFEEVLIKFMEDRQFPRHLHRVLEEQKNEALSVLKEYDDIIFQLNNDLNDKSAEYRQKIELQSMQHEETRKRIESVFSELNRVGNEEICAIRKEIVKHSKFISDTFWKSSEAFFDETGADKPFDTYLWRKPSEMLSIQQLEEAFLVDQAETFKLRKNLLSEVCKLRNNLEKEKLNYNLKKQVFEQDIFFLKENFYQNMPVVNKMKKKCIMLRDKRDGLLKELRITNDLLKKESKMKEEKALKQKYMFNLSNEENSYYRRYNEVFYDCKEEAQNLYSQILNEEKFIYENILEVPHKIPHQENLTSETVKTSDEKYWNQFLNFELQNSTVIDEIFNLLEEYRLNIKSCSELAQQKESLILESTNIKYLLKFYYEFSINQESK</sequence>
<dbReference type="AlphaFoldDB" id="A0AAV4RW06"/>
<evidence type="ECO:0000313" key="1">
    <source>
        <dbReference type="EMBL" id="GIY24470.1"/>
    </source>
</evidence>
<organism evidence="1 2">
    <name type="scientific">Caerostris darwini</name>
    <dbReference type="NCBI Taxonomy" id="1538125"/>
    <lineage>
        <taxon>Eukaryota</taxon>
        <taxon>Metazoa</taxon>
        <taxon>Ecdysozoa</taxon>
        <taxon>Arthropoda</taxon>
        <taxon>Chelicerata</taxon>
        <taxon>Arachnida</taxon>
        <taxon>Araneae</taxon>
        <taxon>Araneomorphae</taxon>
        <taxon>Entelegynae</taxon>
        <taxon>Araneoidea</taxon>
        <taxon>Araneidae</taxon>
        <taxon>Caerostris</taxon>
    </lineage>
</organism>
<comment type="caution">
    <text evidence="1">The sequence shown here is derived from an EMBL/GenBank/DDBJ whole genome shotgun (WGS) entry which is preliminary data.</text>
</comment>
<protein>
    <submittedName>
        <fullName evidence="1">Uncharacterized protein</fullName>
    </submittedName>
</protein>
<proteinExistence type="predicted"/>
<evidence type="ECO:0000313" key="2">
    <source>
        <dbReference type="Proteomes" id="UP001054837"/>
    </source>
</evidence>
<keyword evidence="2" id="KW-1185">Reference proteome</keyword>
<dbReference type="EMBL" id="BPLQ01006695">
    <property type="protein sequence ID" value="GIY24470.1"/>
    <property type="molecule type" value="Genomic_DNA"/>
</dbReference>
<accession>A0AAV4RW06</accession>
<dbReference type="Proteomes" id="UP001054837">
    <property type="component" value="Unassembled WGS sequence"/>
</dbReference>